<protein>
    <recommendedName>
        <fullName evidence="5">Lipoprotein</fullName>
    </recommendedName>
</protein>
<evidence type="ECO:0000313" key="3">
    <source>
        <dbReference type="EMBL" id="AOW08742.1"/>
    </source>
</evidence>
<keyword evidence="1" id="KW-1133">Transmembrane helix</keyword>
<dbReference type="RefSeq" id="WP_035635926.1">
    <property type="nucleotide sequence ID" value="NZ_CP017479.1"/>
</dbReference>
<evidence type="ECO:0008006" key="5">
    <source>
        <dbReference type="Google" id="ProtNLM"/>
    </source>
</evidence>
<evidence type="ECO:0000256" key="1">
    <source>
        <dbReference type="SAM" id="Phobius"/>
    </source>
</evidence>
<name>A0AAC9N522_9FLAO</name>
<feature type="signal peptide" evidence="2">
    <location>
        <begin position="1"/>
        <end position="21"/>
    </location>
</feature>
<keyword evidence="1" id="KW-0472">Membrane</keyword>
<keyword evidence="2" id="KW-0732">Signal</keyword>
<proteinExistence type="predicted"/>
<accession>A0AAC9N522</accession>
<keyword evidence="1" id="KW-0812">Transmembrane</keyword>
<dbReference type="EMBL" id="CP017479">
    <property type="protein sequence ID" value="AOW08742.1"/>
    <property type="molecule type" value="Genomic_DNA"/>
</dbReference>
<feature type="chain" id="PRO_5041896661" description="Lipoprotein" evidence="2">
    <location>
        <begin position="22"/>
        <end position="161"/>
    </location>
</feature>
<dbReference type="Proteomes" id="UP000175968">
    <property type="component" value="Chromosome"/>
</dbReference>
<reference evidence="3 4" key="1">
    <citation type="submission" date="2016-10" db="EMBL/GenBank/DDBJ databases">
        <title>Flavobacterium gilvum sp. nov., isolated from stream water.</title>
        <authorList>
            <person name="Shin S.-K."/>
            <person name="Cho Y.-J."/>
            <person name="Yi H."/>
        </authorList>
    </citation>
    <scope>NUCLEOTIDE SEQUENCE [LARGE SCALE GENOMIC DNA]</scope>
    <source>
        <strain evidence="3 4">EM1308</strain>
    </source>
</reference>
<organism evidence="3 4">
    <name type="scientific">Flavobacterium gilvum</name>
    <dbReference type="NCBI Taxonomy" id="1492737"/>
    <lineage>
        <taxon>Bacteria</taxon>
        <taxon>Pseudomonadati</taxon>
        <taxon>Bacteroidota</taxon>
        <taxon>Flavobacteriia</taxon>
        <taxon>Flavobacteriales</taxon>
        <taxon>Flavobacteriaceae</taxon>
        <taxon>Flavobacterium</taxon>
    </lineage>
</organism>
<sequence length="161" mass="18398">MKNFIKLGCLFFVLTTLLVSCGSNKPVVVQNETKTITQTVHDTVFKIEKDSASLKALLECQNGKVVVKNIVQSEPGRTLKSPRVRIADNVLQVDCEARARELLAHYKNTHEAKILTVTKTIEVNKLTWWQQTQIKGFWGFMVILLLIVVYTVFKYNFKKLI</sequence>
<dbReference type="PROSITE" id="PS51257">
    <property type="entry name" value="PROKAR_LIPOPROTEIN"/>
    <property type="match status" value="1"/>
</dbReference>
<feature type="transmembrane region" description="Helical" evidence="1">
    <location>
        <begin position="136"/>
        <end position="153"/>
    </location>
</feature>
<gene>
    <name evidence="3" type="ORF">EM308_04075</name>
</gene>
<dbReference type="KEGG" id="fgl:EM308_04075"/>
<evidence type="ECO:0000256" key="2">
    <source>
        <dbReference type="SAM" id="SignalP"/>
    </source>
</evidence>
<evidence type="ECO:0000313" key="4">
    <source>
        <dbReference type="Proteomes" id="UP000175968"/>
    </source>
</evidence>
<dbReference type="AlphaFoldDB" id="A0AAC9N522"/>
<keyword evidence="4" id="KW-1185">Reference proteome</keyword>